<dbReference type="InterPro" id="IPR021332">
    <property type="entry name" value="DUF2944"/>
</dbReference>
<protein>
    <submittedName>
        <fullName evidence="1">DUF2946 family protein</fullName>
    </submittedName>
</protein>
<accession>A0A935Q464</accession>
<gene>
    <name evidence="1" type="ORF">IPJ27_19420</name>
</gene>
<dbReference type="Pfam" id="PF11161">
    <property type="entry name" value="DUF2944"/>
    <property type="match status" value="1"/>
</dbReference>
<evidence type="ECO:0000313" key="1">
    <source>
        <dbReference type="EMBL" id="MBK7676755.1"/>
    </source>
</evidence>
<dbReference type="EMBL" id="JADJMH010000023">
    <property type="protein sequence ID" value="MBK7676755.1"/>
    <property type="molecule type" value="Genomic_DNA"/>
</dbReference>
<evidence type="ECO:0000313" key="2">
    <source>
        <dbReference type="Proteomes" id="UP000697998"/>
    </source>
</evidence>
<dbReference type="AlphaFoldDB" id="A0A935Q464"/>
<sequence>MRQPDFSAMLRWPNVPACYGWLSLDRRGRWRLRGEAVTHAGLNDFLSRQYAHDEDGNYFVQNGPQRVFVELEYTPWILRLTAADRLATHVGQVVSEFRSAAIDEEGNLLIEIKDGIALLCDRDLPALRNCLRLPNGKAADDGSVLEAIEQPVTGATKLTLAWQGWRVPLHSVRRSEVPGRYGFIAAPQSTMPQGAL</sequence>
<name>A0A935Q464_9PROT</name>
<reference evidence="1 2" key="1">
    <citation type="submission" date="2020-10" db="EMBL/GenBank/DDBJ databases">
        <title>Connecting structure to function with the recovery of over 1000 high-quality activated sludge metagenome-assembled genomes encoding full-length rRNA genes using long-read sequencing.</title>
        <authorList>
            <person name="Singleton C.M."/>
            <person name="Petriglieri F."/>
            <person name="Kristensen J.M."/>
            <person name="Kirkegaard R.H."/>
            <person name="Michaelsen T.Y."/>
            <person name="Andersen M.H."/>
            <person name="Karst S.M."/>
            <person name="Dueholm M.S."/>
            <person name="Nielsen P.H."/>
            <person name="Albertsen M."/>
        </authorList>
    </citation>
    <scope>NUCLEOTIDE SEQUENCE [LARGE SCALE GENOMIC DNA]</scope>
    <source>
        <strain evidence="1">EsbW_18-Q3-R4-48_BATAC.285</strain>
    </source>
</reference>
<organism evidence="1 2">
    <name type="scientific">Candidatus Accumulibacter proximus</name>
    <dbReference type="NCBI Taxonomy" id="2954385"/>
    <lineage>
        <taxon>Bacteria</taxon>
        <taxon>Pseudomonadati</taxon>
        <taxon>Pseudomonadota</taxon>
        <taxon>Betaproteobacteria</taxon>
        <taxon>Candidatus Accumulibacter</taxon>
    </lineage>
</organism>
<dbReference type="Proteomes" id="UP000697998">
    <property type="component" value="Unassembled WGS sequence"/>
</dbReference>
<proteinExistence type="predicted"/>
<comment type="caution">
    <text evidence="1">The sequence shown here is derived from an EMBL/GenBank/DDBJ whole genome shotgun (WGS) entry which is preliminary data.</text>
</comment>